<comment type="subcellular location">
    <subcellularLocation>
        <location evidence="1">Cell membrane</location>
    </subcellularLocation>
</comment>
<dbReference type="SMART" id="SM00409">
    <property type="entry name" value="IG"/>
    <property type="match status" value="2"/>
</dbReference>
<dbReference type="Proteomes" id="UP000727407">
    <property type="component" value="Unassembled WGS sequence"/>
</dbReference>
<evidence type="ECO:0000313" key="11">
    <source>
        <dbReference type="Proteomes" id="UP000727407"/>
    </source>
</evidence>
<sequence length="320" mass="36043">KPSEFKQLHVKTVKLGGDAIMQCDISEVKNKNTLAWYRQSFEKLPRFLVRSYRNTLGYTFVEGFNDGRFDVNVKGQKFDLNINNLREDDGGEYFCGEVDENSLKFTSGTRLQFEGEEKKLCPTPGTLNKNTHSVTHQGSNSRDGEEKTSDIKNLHVKTVKLGEDLTMECNISEVTNKNNLAWYRQSFGKVPQVFARQFEESYTFTDGFNDSRFSVTVKDQKFDLNINGIRADDGGEYFCGYVEGSTVKFTSGTRLQFEGEEMKLCPTPGTLNNNTHSVTHQGSNSRDGEGEEKKLCPTPGTLNKNTHSVTHQGSNSRDGE</sequence>
<dbReference type="Pfam" id="PF07686">
    <property type="entry name" value="V-set"/>
    <property type="match status" value="2"/>
</dbReference>
<protein>
    <submittedName>
        <fullName evidence="10">Putative immune-type receptor 7</fullName>
    </submittedName>
</protein>
<feature type="non-terminal residue" evidence="10">
    <location>
        <position position="320"/>
    </location>
</feature>
<dbReference type="SMART" id="SM00406">
    <property type="entry name" value="IGv"/>
    <property type="match status" value="2"/>
</dbReference>
<feature type="region of interest" description="Disordered" evidence="8">
    <location>
        <begin position="266"/>
        <end position="320"/>
    </location>
</feature>
<evidence type="ECO:0000256" key="6">
    <source>
        <dbReference type="ARBA" id="ARBA00023157"/>
    </source>
</evidence>
<dbReference type="PANTHER" id="PTHR19433:SF133">
    <property type="entry name" value="IMMUNE-TYPE RECEPTOR 5 PRECURSOR-RELATED"/>
    <property type="match status" value="1"/>
</dbReference>
<feature type="region of interest" description="Disordered" evidence="8">
    <location>
        <begin position="120"/>
        <end position="149"/>
    </location>
</feature>
<dbReference type="PANTHER" id="PTHR19433">
    <property type="entry name" value="T-CELL RECEPTOR ALPHA CHAIN V REGION-RELATED"/>
    <property type="match status" value="1"/>
</dbReference>
<evidence type="ECO:0000313" key="10">
    <source>
        <dbReference type="EMBL" id="KAF5896184.1"/>
    </source>
</evidence>
<organism evidence="10 11">
    <name type="scientific">Clarias magur</name>
    <name type="common">Asian catfish</name>
    <name type="synonym">Macropteronotus magur</name>
    <dbReference type="NCBI Taxonomy" id="1594786"/>
    <lineage>
        <taxon>Eukaryota</taxon>
        <taxon>Metazoa</taxon>
        <taxon>Chordata</taxon>
        <taxon>Craniata</taxon>
        <taxon>Vertebrata</taxon>
        <taxon>Euteleostomi</taxon>
        <taxon>Actinopterygii</taxon>
        <taxon>Neopterygii</taxon>
        <taxon>Teleostei</taxon>
        <taxon>Ostariophysi</taxon>
        <taxon>Siluriformes</taxon>
        <taxon>Clariidae</taxon>
        <taxon>Clarias</taxon>
    </lineage>
</organism>
<dbReference type="InterPro" id="IPR052051">
    <property type="entry name" value="TCR_complex_component"/>
</dbReference>
<keyword evidence="11" id="KW-1185">Reference proteome</keyword>
<evidence type="ECO:0000256" key="7">
    <source>
        <dbReference type="ARBA" id="ARBA00023180"/>
    </source>
</evidence>
<feature type="domain" description="Ig-like" evidence="9">
    <location>
        <begin position="162"/>
        <end position="239"/>
    </location>
</feature>
<dbReference type="InterPro" id="IPR003599">
    <property type="entry name" value="Ig_sub"/>
</dbReference>
<dbReference type="GO" id="GO:0009617">
    <property type="term" value="P:response to bacterium"/>
    <property type="evidence" value="ECO:0007669"/>
    <property type="project" value="TreeGrafter"/>
</dbReference>
<dbReference type="SUPFAM" id="SSF48726">
    <property type="entry name" value="Immunoglobulin"/>
    <property type="match status" value="2"/>
</dbReference>
<evidence type="ECO:0000256" key="8">
    <source>
        <dbReference type="SAM" id="MobiDB-lite"/>
    </source>
</evidence>
<evidence type="ECO:0000256" key="2">
    <source>
        <dbReference type="ARBA" id="ARBA00022475"/>
    </source>
</evidence>
<keyword evidence="7" id="KW-0325">Glycoprotein</keyword>
<evidence type="ECO:0000259" key="9">
    <source>
        <dbReference type="PROSITE" id="PS50835"/>
    </source>
</evidence>
<feature type="domain" description="Ig-like" evidence="9">
    <location>
        <begin position="2"/>
        <end position="95"/>
    </location>
</feature>
<dbReference type="GO" id="GO:0002376">
    <property type="term" value="P:immune system process"/>
    <property type="evidence" value="ECO:0007669"/>
    <property type="project" value="UniProtKB-KW"/>
</dbReference>
<keyword evidence="2" id="KW-1003">Cell membrane</keyword>
<keyword evidence="3" id="KW-0732">Signal</keyword>
<feature type="compositionally biased region" description="Polar residues" evidence="8">
    <location>
        <begin position="300"/>
        <end position="320"/>
    </location>
</feature>
<dbReference type="OrthoDB" id="8849722at2759"/>
<dbReference type="Gene3D" id="2.60.40.10">
    <property type="entry name" value="Immunoglobulins"/>
    <property type="match status" value="2"/>
</dbReference>
<evidence type="ECO:0000256" key="3">
    <source>
        <dbReference type="ARBA" id="ARBA00022729"/>
    </source>
</evidence>
<gene>
    <name evidence="10" type="primary">nitr11</name>
    <name evidence="10" type="ORF">DAT39_014108</name>
</gene>
<evidence type="ECO:0000256" key="4">
    <source>
        <dbReference type="ARBA" id="ARBA00022859"/>
    </source>
</evidence>
<feature type="compositionally biased region" description="Basic and acidic residues" evidence="8">
    <location>
        <begin position="286"/>
        <end position="295"/>
    </location>
</feature>
<feature type="compositionally biased region" description="Polar residues" evidence="8">
    <location>
        <begin position="125"/>
        <end position="141"/>
    </location>
</feature>
<evidence type="ECO:0000256" key="1">
    <source>
        <dbReference type="ARBA" id="ARBA00004236"/>
    </source>
</evidence>
<name>A0A8J4UD00_CLAMG</name>
<reference evidence="10" key="1">
    <citation type="submission" date="2020-07" db="EMBL/GenBank/DDBJ databases">
        <title>Clarias magur genome sequencing, assembly and annotation.</title>
        <authorList>
            <person name="Kushwaha B."/>
            <person name="Kumar R."/>
            <person name="Das P."/>
            <person name="Joshi C.G."/>
            <person name="Kumar D."/>
            <person name="Nagpure N.S."/>
            <person name="Pandey M."/>
            <person name="Agarwal S."/>
            <person name="Srivastava S."/>
            <person name="Singh M."/>
            <person name="Sahoo L."/>
            <person name="Jayasankar P."/>
            <person name="Meher P.K."/>
            <person name="Koringa P.G."/>
            <person name="Iquebal M.A."/>
            <person name="Das S.P."/>
            <person name="Bit A."/>
            <person name="Patnaik S."/>
            <person name="Patel N."/>
            <person name="Shah T.M."/>
            <person name="Hinsu A."/>
            <person name="Jena J.K."/>
        </authorList>
    </citation>
    <scope>NUCLEOTIDE SEQUENCE</scope>
    <source>
        <strain evidence="10">CIFAMagur01</strain>
        <tissue evidence="10">Testis</tissue>
    </source>
</reference>
<keyword evidence="10" id="KW-0675">Receptor</keyword>
<dbReference type="GO" id="GO:0005886">
    <property type="term" value="C:plasma membrane"/>
    <property type="evidence" value="ECO:0007669"/>
    <property type="project" value="UniProtKB-SubCell"/>
</dbReference>
<dbReference type="InterPro" id="IPR036179">
    <property type="entry name" value="Ig-like_dom_sf"/>
</dbReference>
<dbReference type="PROSITE" id="PS50835">
    <property type="entry name" value="IG_LIKE"/>
    <property type="match status" value="2"/>
</dbReference>
<dbReference type="AlphaFoldDB" id="A0A8J4UD00"/>
<feature type="compositionally biased region" description="Polar residues" evidence="8">
    <location>
        <begin position="269"/>
        <end position="285"/>
    </location>
</feature>
<dbReference type="InterPro" id="IPR007110">
    <property type="entry name" value="Ig-like_dom"/>
</dbReference>
<dbReference type="InterPro" id="IPR013783">
    <property type="entry name" value="Ig-like_fold"/>
</dbReference>
<accession>A0A8J4UD00</accession>
<feature type="non-terminal residue" evidence="10">
    <location>
        <position position="1"/>
    </location>
</feature>
<proteinExistence type="predicted"/>
<evidence type="ECO:0000256" key="5">
    <source>
        <dbReference type="ARBA" id="ARBA00023136"/>
    </source>
</evidence>
<dbReference type="InterPro" id="IPR013106">
    <property type="entry name" value="Ig_V-set"/>
</dbReference>
<comment type="caution">
    <text evidence="10">The sequence shown here is derived from an EMBL/GenBank/DDBJ whole genome shotgun (WGS) entry which is preliminary data.</text>
</comment>
<keyword evidence="4" id="KW-0391">Immunity</keyword>
<dbReference type="CDD" id="cd00099">
    <property type="entry name" value="IgV"/>
    <property type="match status" value="2"/>
</dbReference>
<keyword evidence="5" id="KW-0472">Membrane</keyword>
<dbReference type="EMBL" id="QNUK01000287">
    <property type="protein sequence ID" value="KAF5896184.1"/>
    <property type="molecule type" value="Genomic_DNA"/>
</dbReference>
<keyword evidence="6" id="KW-1015">Disulfide bond</keyword>